<proteinExistence type="predicted"/>
<dbReference type="InterPro" id="IPR018821">
    <property type="entry name" value="DUF294_put_nucleoTrafse_sb-bd"/>
</dbReference>
<dbReference type="KEGG" id="cef:CE0712"/>
<dbReference type="Proteomes" id="UP000001409">
    <property type="component" value="Chromosome"/>
</dbReference>
<evidence type="ECO:0000259" key="1">
    <source>
        <dbReference type="Pfam" id="PF10335"/>
    </source>
</evidence>
<accession>Q8FRP7</accession>
<protein>
    <recommendedName>
        <fullName evidence="1">DUF294 domain-containing protein</fullName>
    </recommendedName>
</protein>
<organism evidence="2 3">
    <name type="scientific">Corynebacterium efficiens (strain DSM 44549 / YS-314 / AJ 12310 / JCM 11189 / NBRC 100395)</name>
    <dbReference type="NCBI Taxonomy" id="196164"/>
    <lineage>
        <taxon>Bacteria</taxon>
        <taxon>Bacillati</taxon>
        <taxon>Actinomycetota</taxon>
        <taxon>Actinomycetes</taxon>
        <taxon>Mycobacteriales</taxon>
        <taxon>Corynebacteriaceae</taxon>
        <taxon>Corynebacterium</taxon>
    </lineage>
</organism>
<sequence>MSEHNPWLGSVIDHIRAERRDGMSTPDITALWSGVIRERLDDHLAATGSIGRGEGTVHSDLDVIRLDEGPVPRLQALVDAGIEVDRQGVGPHSGILPRSADEWTAQVHDWVTHPAENRGVVLTGLLADAAHPVRQVAGRVVPDSPIVADMLRDALSTRVPRITGVLSRGTVGLKSELLTPVVKLARWAALASGADALSTPDRLMAADPHFLSSAQVADLQRAFETVLSLQVDLDLGLVPHMAVDRRGGIVLSSLATDTVTDLSKVARTLRGVHKVLAYNLSTSSFSGSR</sequence>
<feature type="domain" description="DUF294" evidence="1">
    <location>
        <begin position="167"/>
        <end position="277"/>
    </location>
</feature>
<dbReference type="STRING" id="196164.gene:10741114"/>
<dbReference type="eggNOG" id="COG2905">
    <property type="taxonomic scope" value="Bacteria"/>
</dbReference>
<dbReference type="Pfam" id="PF10335">
    <property type="entry name" value="DUF294_C"/>
    <property type="match status" value="1"/>
</dbReference>
<evidence type="ECO:0000313" key="2">
    <source>
        <dbReference type="EMBL" id="BAC17522.1"/>
    </source>
</evidence>
<dbReference type="EMBL" id="BA000035">
    <property type="protein sequence ID" value="BAC17522.1"/>
    <property type="molecule type" value="Genomic_DNA"/>
</dbReference>
<evidence type="ECO:0000313" key="3">
    <source>
        <dbReference type="Proteomes" id="UP000001409"/>
    </source>
</evidence>
<reference evidence="2 3" key="1">
    <citation type="journal article" date="2003" name="Genome Res.">
        <title>Comparative complete genome sequence analysis of the amino acid replacements responsible for the thermostability of Corynebacterium efficiens.</title>
        <authorList>
            <person name="Nishio Y."/>
            <person name="Nakamura Y."/>
            <person name="Kawarabayasi Y."/>
            <person name="Usuda Y."/>
            <person name="Kimura E."/>
            <person name="Sugimoto S."/>
            <person name="Matsui K."/>
            <person name="Yamagishi A."/>
            <person name="Kikuchi H."/>
            <person name="Ikeo K."/>
            <person name="Gojobori T."/>
        </authorList>
    </citation>
    <scope>NUCLEOTIDE SEQUENCE [LARGE SCALE GENOMIC DNA]</scope>
    <source>
        <strain evidence="3">DSM 44549 / YS-314 / AJ 12310 / JCM 11189 / NBRC 100395</strain>
    </source>
</reference>
<dbReference type="OrthoDB" id="9789996at2"/>
<keyword evidence="3" id="KW-1185">Reference proteome</keyword>
<dbReference type="HOGENOM" id="CLU_899359_0_0_11"/>
<dbReference type="AlphaFoldDB" id="Q8FRP7"/>
<dbReference type="RefSeq" id="WP_011075114.1">
    <property type="nucleotide sequence ID" value="NC_004369.1"/>
</dbReference>
<name>Q8FRP7_COREF</name>